<evidence type="ECO:0000313" key="3">
    <source>
        <dbReference type="Proteomes" id="UP001187343"/>
    </source>
</evidence>
<organism evidence="2 3">
    <name type="scientific">Cirrhinus molitorella</name>
    <name type="common">mud carp</name>
    <dbReference type="NCBI Taxonomy" id="172907"/>
    <lineage>
        <taxon>Eukaryota</taxon>
        <taxon>Metazoa</taxon>
        <taxon>Chordata</taxon>
        <taxon>Craniata</taxon>
        <taxon>Vertebrata</taxon>
        <taxon>Euteleostomi</taxon>
        <taxon>Actinopterygii</taxon>
        <taxon>Neopterygii</taxon>
        <taxon>Teleostei</taxon>
        <taxon>Ostariophysi</taxon>
        <taxon>Cypriniformes</taxon>
        <taxon>Cyprinidae</taxon>
        <taxon>Labeoninae</taxon>
        <taxon>Labeonini</taxon>
        <taxon>Cirrhinus</taxon>
    </lineage>
</organism>
<dbReference type="EMBL" id="JAUYZG010000022">
    <property type="protein sequence ID" value="KAK2872232.1"/>
    <property type="molecule type" value="Genomic_DNA"/>
</dbReference>
<comment type="caution">
    <text evidence="2">The sequence shown here is derived from an EMBL/GenBank/DDBJ whole genome shotgun (WGS) entry which is preliminary data.</text>
</comment>
<sequence length="107" mass="12051">MIGLSCWPKACWDSTPRCGTQEKRHDFIRDSGTFQPKNIPKYGGVAQPYGCVSGHAHTRLGEPPRCESHRALLVEQTHLRDTKGHGSTPHSTLCVSEEDREILRRLE</sequence>
<name>A0AA88P848_9TELE</name>
<keyword evidence="3" id="KW-1185">Reference proteome</keyword>
<dbReference type="AlphaFoldDB" id="A0AA88P848"/>
<dbReference type="Proteomes" id="UP001187343">
    <property type="component" value="Unassembled WGS sequence"/>
</dbReference>
<accession>A0AA88P848</accession>
<evidence type="ECO:0000313" key="2">
    <source>
        <dbReference type="EMBL" id="KAK2872232.1"/>
    </source>
</evidence>
<evidence type="ECO:0000256" key="1">
    <source>
        <dbReference type="SAM" id="MobiDB-lite"/>
    </source>
</evidence>
<reference evidence="2" key="1">
    <citation type="submission" date="2023-08" db="EMBL/GenBank/DDBJ databases">
        <title>Chromosome-level Genome Assembly of mud carp (Cirrhinus molitorella).</title>
        <authorList>
            <person name="Liu H."/>
        </authorList>
    </citation>
    <scope>NUCLEOTIDE SEQUENCE</scope>
    <source>
        <strain evidence="2">Prfri</strain>
        <tissue evidence="2">Muscle</tissue>
    </source>
</reference>
<feature type="region of interest" description="Disordered" evidence="1">
    <location>
        <begin position="78"/>
        <end position="98"/>
    </location>
</feature>
<proteinExistence type="predicted"/>
<gene>
    <name evidence="2" type="ORF">Q8A67_022129</name>
</gene>
<protein>
    <submittedName>
        <fullName evidence="2">Uncharacterized protein</fullName>
    </submittedName>
</protein>